<dbReference type="InterPro" id="IPR054402">
    <property type="entry name" value="Tt1218-like_dom"/>
</dbReference>
<dbReference type="PROSITE" id="PS00409">
    <property type="entry name" value="PROKAR_NTER_METHYL"/>
    <property type="match status" value="1"/>
</dbReference>
<keyword evidence="4" id="KW-1185">Reference proteome</keyword>
<evidence type="ECO:0000313" key="4">
    <source>
        <dbReference type="Proteomes" id="UP000199477"/>
    </source>
</evidence>
<dbReference type="Proteomes" id="UP000199477">
    <property type="component" value="Unassembled WGS sequence"/>
</dbReference>
<gene>
    <name evidence="3" type="ORF">SAMN02799615_01593</name>
</gene>
<proteinExistence type="predicted"/>
<sequence>MPAVLRQRGVSLIEVLMAVLIFSVGLLGVAGLMVMATRSNHSAYQRTQAIFLADSMADRMSANPVGVWSGFYETPGSYASLGSAENDCSAGCTPKELAEADLRIWRRQLITLLPNDETTWGTIRCYNGPAGYAPKGWTPATATAPADRGQLAMRPPYGGMCWLYVRWNERAHDGMVRTFVRTFQP</sequence>
<evidence type="ECO:0000256" key="1">
    <source>
        <dbReference type="SAM" id="Phobius"/>
    </source>
</evidence>
<keyword evidence="1" id="KW-0812">Transmembrane</keyword>
<dbReference type="NCBIfam" id="TIGR02532">
    <property type="entry name" value="IV_pilin_GFxxxE"/>
    <property type="match status" value="1"/>
</dbReference>
<accession>A0A1I2D7F8</accession>
<name>A0A1I2D7F8_9GAMM</name>
<feature type="transmembrane region" description="Helical" evidence="1">
    <location>
        <begin position="12"/>
        <end position="36"/>
    </location>
</feature>
<evidence type="ECO:0000313" key="3">
    <source>
        <dbReference type="EMBL" id="SFE76381.1"/>
    </source>
</evidence>
<dbReference type="RefSeq" id="WP_051548644.1">
    <property type="nucleotide sequence ID" value="NZ_FONH01000004.1"/>
</dbReference>
<dbReference type="AlphaFoldDB" id="A0A1I2D7F8"/>
<dbReference type="InterPro" id="IPR012902">
    <property type="entry name" value="N_methyl_site"/>
</dbReference>
<feature type="domain" description="Type IV pilin Tt1218-like" evidence="2">
    <location>
        <begin position="33"/>
        <end position="102"/>
    </location>
</feature>
<keyword evidence="1" id="KW-1133">Transmembrane helix</keyword>
<dbReference type="Pfam" id="PF22150">
    <property type="entry name" value="Tt1218-like"/>
    <property type="match status" value="1"/>
</dbReference>
<keyword evidence="1" id="KW-0472">Membrane</keyword>
<organism evidence="3 4">
    <name type="scientific">Dyella marensis</name>
    <dbReference type="NCBI Taxonomy" id="500610"/>
    <lineage>
        <taxon>Bacteria</taxon>
        <taxon>Pseudomonadati</taxon>
        <taxon>Pseudomonadota</taxon>
        <taxon>Gammaproteobacteria</taxon>
        <taxon>Lysobacterales</taxon>
        <taxon>Rhodanobacteraceae</taxon>
        <taxon>Dyella</taxon>
    </lineage>
</organism>
<dbReference type="Pfam" id="PF07963">
    <property type="entry name" value="N_methyl"/>
    <property type="match status" value="1"/>
</dbReference>
<dbReference type="NCBIfam" id="TIGR02523">
    <property type="entry name" value="type_IV_pilV"/>
    <property type="match status" value="1"/>
</dbReference>
<dbReference type="STRING" id="500610.SAMN02799615_01593"/>
<reference evidence="4" key="1">
    <citation type="submission" date="2016-10" db="EMBL/GenBank/DDBJ databases">
        <authorList>
            <person name="Varghese N."/>
            <person name="Submissions S."/>
        </authorList>
    </citation>
    <scope>NUCLEOTIDE SEQUENCE [LARGE SCALE GENOMIC DNA]</scope>
    <source>
        <strain evidence="4">UNC178MFTsu3.1</strain>
    </source>
</reference>
<evidence type="ECO:0000259" key="2">
    <source>
        <dbReference type="Pfam" id="PF22150"/>
    </source>
</evidence>
<dbReference type="InterPro" id="IPR013362">
    <property type="entry name" value="Pilus_4_PilV"/>
</dbReference>
<dbReference type="EMBL" id="FONH01000004">
    <property type="protein sequence ID" value="SFE76381.1"/>
    <property type="molecule type" value="Genomic_DNA"/>
</dbReference>
<protein>
    <submittedName>
        <fullName evidence="3">Type IV pilus assembly protein PilV</fullName>
    </submittedName>
</protein>